<protein>
    <submittedName>
        <fullName evidence="1">Uncharacterized protein</fullName>
    </submittedName>
</protein>
<dbReference type="Proteomes" id="UP000325291">
    <property type="component" value="Unassembled WGS sequence"/>
</dbReference>
<proteinExistence type="predicted"/>
<dbReference type="AlphaFoldDB" id="A0A5A9ZDD0"/>
<sequence length="34" mass="4079">MTDGVPDHSTFFENRHGRFRVRELLRDLFETTVV</sequence>
<keyword evidence="2" id="KW-1185">Reference proteome</keyword>
<accession>A0A5A9ZDD0</accession>
<comment type="caution">
    <text evidence="1">The sequence shown here is derived from an EMBL/GenBank/DDBJ whole genome shotgun (WGS) entry which is preliminary data.</text>
</comment>
<gene>
    <name evidence="1" type="ORF">FLO80_11360</name>
</gene>
<reference evidence="1 2" key="1">
    <citation type="submission" date="2019-07" db="EMBL/GenBank/DDBJ databases">
        <title>Aquicoccus porphyridii gen. nov., sp. nov., isolated from a small marine red alga, Porphyridium marinum.</title>
        <authorList>
            <person name="Liu L."/>
        </authorList>
    </citation>
    <scope>NUCLEOTIDE SEQUENCE [LARGE SCALE GENOMIC DNA]</scope>
    <source>
        <strain evidence="1 2">L1 8-17</strain>
    </source>
</reference>
<evidence type="ECO:0000313" key="2">
    <source>
        <dbReference type="Proteomes" id="UP000325291"/>
    </source>
</evidence>
<name>A0A5A9ZDD0_9RHOB</name>
<evidence type="ECO:0000313" key="1">
    <source>
        <dbReference type="EMBL" id="KAA0914989.1"/>
    </source>
</evidence>
<organism evidence="1 2">
    <name type="scientific">Aquicoccus porphyridii</name>
    <dbReference type="NCBI Taxonomy" id="1852029"/>
    <lineage>
        <taxon>Bacteria</taxon>
        <taxon>Pseudomonadati</taxon>
        <taxon>Pseudomonadota</taxon>
        <taxon>Alphaproteobacteria</taxon>
        <taxon>Rhodobacterales</taxon>
        <taxon>Paracoccaceae</taxon>
        <taxon>Aquicoccus</taxon>
    </lineage>
</organism>
<dbReference type="EMBL" id="VINQ01000007">
    <property type="protein sequence ID" value="KAA0914989.1"/>
    <property type="molecule type" value="Genomic_DNA"/>
</dbReference>